<reference evidence="3" key="1">
    <citation type="submission" date="2019-05" db="EMBL/GenBank/DDBJ databases">
        <title>Annotation for the trematode Fasciolopsis buski.</title>
        <authorList>
            <person name="Choi Y.-J."/>
        </authorList>
    </citation>
    <scope>NUCLEOTIDE SEQUENCE</scope>
    <source>
        <strain evidence="3">HT</strain>
        <tissue evidence="3">Whole worm</tissue>
    </source>
</reference>
<evidence type="ECO:0000313" key="3">
    <source>
        <dbReference type="EMBL" id="KAA0186924.1"/>
    </source>
</evidence>
<keyword evidence="2" id="KW-0472">Membrane</keyword>
<protein>
    <submittedName>
        <fullName evidence="3">RCC1 domain-containing protein 1</fullName>
    </submittedName>
</protein>
<dbReference type="PANTHER" id="PTHR46849:SF1">
    <property type="entry name" value="RCC1 DOMAIN-CONTAINING PROTEIN 1"/>
    <property type="match status" value="1"/>
</dbReference>
<accession>A0A8E0VGL3</accession>
<evidence type="ECO:0000256" key="1">
    <source>
        <dbReference type="PROSITE-ProRule" id="PRU00235"/>
    </source>
</evidence>
<dbReference type="InterPro" id="IPR052830">
    <property type="entry name" value="RCC1_domain-containing"/>
</dbReference>
<proteinExistence type="predicted"/>
<dbReference type="PROSITE" id="PS50012">
    <property type="entry name" value="RCC1_3"/>
    <property type="match status" value="1"/>
</dbReference>
<dbReference type="Pfam" id="PF00415">
    <property type="entry name" value="RCC1"/>
    <property type="match status" value="2"/>
</dbReference>
<gene>
    <name evidence="3" type="ORF">FBUS_10505</name>
</gene>
<dbReference type="Gene3D" id="2.130.10.30">
    <property type="entry name" value="Regulator of chromosome condensation 1/beta-lactamase-inhibitor protein II"/>
    <property type="match status" value="1"/>
</dbReference>
<dbReference type="SUPFAM" id="SSF50985">
    <property type="entry name" value="RCC1/BLIP-II"/>
    <property type="match status" value="1"/>
</dbReference>
<dbReference type="InterPro" id="IPR009091">
    <property type="entry name" value="RCC1/BLIP-II"/>
</dbReference>
<dbReference type="AlphaFoldDB" id="A0A8E0VGL3"/>
<comment type="caution">
    <text evidence="3">The sequence shown here is derived from an EMBL/GenBank/DDBJ whole genome shotgun (WGS) entry which is preliminary data.</text>
</comment>
<dbReference type="EMBL" id="LUCM01009475">
    <property type="protein sequence ID" value="KAA0186924.1"/>
    <property type="molecule type" value="Genomic_DNA"/>
</dbReference>
<feature type="transmembrane region" description="Helical" evidence="2">
    <location>
        <begin position="212"/>
        <end position="230"/>
    </location>
</feature>
<dbReference type="OrthoDB" id="5370059at2759"/>
<evidence type="ECO:0000313" key="4">
    <source>
        <dbReference type="Proteomes" id="UP000728185"/>
    </source>
</evidence>
<evidence type="ECO:0000256" key="2">
    <source>
        <dbReference type="SAM" id="Phobius"/>
    </source>
</evidence>
<keyword evidence="4" id="KW-1185">Reference proteome</keyword>
<keyword evidence="2" id="KW-1133">Transmembrane helix</keyword>
<sequence length="240" mass="26702">MEKASGSSCDLSSHHFECVACSDNSVFCVSVEKQCFRLVEDPRGMYIFKSISSLDRLKIKSVACGADFVLCLTVTGQIYSQGIGSRGQLGLEDLDDRDEFTFIEALAPVTITRISAGKWHAACVTGNKPLITSLLLDTGDLYTWGWNDCGQLGLPSIKLRKSDPLYKNKDLSECDSVVCCPRLVDLPQDACVVEVSHRSMSCKAWLLHVDKMTIYIYISIYMYICIYIFSDCDALANFFC</sequence>
<dbReference type="PANTHER" id="PTHR46849">
    <property type="entry name" value="RCC1 DOMAIN-CONTAINING PROTEIN 1"/>
    <property type="match status" value="1"/>
</dbReference>
<dbReference type="InterPro" id="IPR000408">
    <property type="entry name" value="Reg_chr_condens"/>
</dbReference>
<keyword evidence="2" id="KW-0812">Transmembrane</keyword>
<name>A0A8E0VGL3_9TREM</name>
<feature type="repeat" description="RCC1" evidence="1">
    <location>
        <begin position="76"/>
        <end position="127"/>
    </location>
</feature>
<dbReference type="Proteomes" id="UP000728185">
    <property type="component" value="Unassembled WGS sequence"/>
</dbReference>
<organism evidence="3 4">
    <name type="scientific">Fasciolopsis buskii</name>
    <dbReference type="NCBI Taxonomy" id="27845"/>
    <lineage>
        <taxon>Eukaryota</taxon>
        <taxon>Metazoa</taxon>
        <taxon>Spiralia</taxon>
        <taxon>Lophotrochozoa</taxon>
        <taxon>Platyhelminthes</taxon>
        <taxon>Trematoda</taxon>
        <taxon>Digenea</taxon>
        <taxon>Plagiorchiida</taxon>
        <taxon>Echinostomata</taxon>
        <taxon>Echinostomatoidea</taxon>
        <taxon>Fasciolidae</taxon>
        <taxon>Fasciolopsis</taxon>
    </lineage>
</organism>